<accession>A0A3M7RRU7</accession>
<dbReference type="EMBL" id="REGN01002767">
    <property type="protein sequence ID" value="RNA26286.1"/>
    <property type="molecule type" value="Genomic_DNA"/>
</dbReference>
<proteinExistence type="predicted"/>
<evidence type="ECO:0000313" key="2">
    <source>
        <dbReference type="Proteomes" id="UP000276133"/>
    </source>
</evidence>
<comment type="caution">
    <text evidence="1">The sequence shown here is derived from an EMBL/GenBank/DDBJ whole genome shotgun (WGS) entry which is preliminary data.</text>
</comment>
<dbReference type="Proteomes" id="UP000276133">
    <property type="component" value="Unassembled WGS sequence"/>
</dbReference>
<reference evidence="1 2" key="1">
    <citation type="journal article" date="2018" name="Sci. Rep.">
        <title>Genomic signatures of local adaptation to the degree of environmental predictability in rotifers.</title>
        <authorList>
            <person name="Franch-Gras L."/>
            <person name="Hahn C."/>
            <person name="Garcia-Roger E.M."/>
            <person name="Carmona M.J."/>
            <person name="Serra M."/>
            <person name="Gomez A."/>
        </authorList>
    </citation>
    <scope>NUCLEOTIDE SEQUENCE [LARGE SCALE GENOMIC DNA]</scope>
    <source>
        <strain evidence="1">HYR1</strain>
    </source>
</reference>
<dbReference type="AlphaFoldDB" id="A0A3M7RRU7"/>
<name>A0A3M7RRU7_BRAPC</name>
<protein>
    <submittedName>
        <fullName evidence="1">Uncharacterized protein</fullName>
    </submittedName>
</protein>
<gene>
    <name evidence="1" type="ORF">BpHYR1_025140</name>
</gene>
<organism evidence="1 2">
    <name type="scientific">Brachionus plicatilis</name>
    <name type="common">Marine rotifer</name>
    <name type="synonym">Brachionus muelleri</name>
    <dbReference type="NCBI Taxonomy" id="10195"/>
    <lineage>
        <taxon>Eukaryota</taxon>
        <taxon>Metazoa</taxon>
        <taxon>Spiralia</taxon>
        <taxon>Gnathifera</taxon>
        <taxon>Rotifera</taxon>
        <taxon>Eurotatoria</taxon>
        <taxon>Monogononta</taxon>
        <taxon>Pseudotrocha</taxon>
        <taxon>Ploima</taxon>
        <taxon>Brachionidae</taxon>
        <taxon>Brachionus</taxon>
    </lineage>
</organism>
<sequence length="92" mass="10340">MNSALFCGTTRFKKNTLWNAMDNDGIRVALSINVNGPASSVRGHKRRIERQFFCESYSTELEQLTETNTEEAVVEAASGGCRNNKRVIEKKL</sequence>
<keyword evidence="2" id="KW-1185">Reference proteome</keyword>
<evidence type="ECO:0000313" key="1">
    <source>
        <dbReference type="EMBL" id="RNA26286.1"/>
    </source>
</evidence>